<evidence type="ECO:0000256" key="2">
    <source>
        <dbReference type="SAM" id="MobiDB-lite"/>
    </source>
</evidence>
<evidence type="ECO:0000313" key="5">
    <source>
        <dbReference type="RefSeq" id="XP_027107588.1"/>
    </source>
</evidence>
<feature type="coiled-coil region" evidence="1">
    <location>
        <begin position="442"/>
        <end position="542"/>
    </location>
</feature>
<evidence type="ECO:0000256" key="3">
    <source>
        <dbReference type="SAM" id="Phobius"/>
    </source>
</evidence>
<keyword evidence="4" id="KW-1185">Reference proteome</keyword>
<gene>
    <name evidence="5" type="primary">LOC113727558</name>
</gene>
<accession>A0A6P6VWS7</accession>
<name>A0A6P6VWS7_COFAR</name>
<dbReference type="GeneID" id="113727558"/>
<feature type="coiled-coil region" evidence="1">
    <location>
        <begin position="204"/>
        <end position="413"/>
    </location>
</feature>
<dbReference type="Gene3D" id="1.20.5.1700">
    <property type="match status" value="1"/>
</dbReference>
<keyword evidence="3" id="KW-0812">Transmembrane</keyword>
<keyword evidence="3" id="KW-1133">Transmembrane helix</keyword>
<feature type="coiled-coil region" evidence="1">
    <location>
        <begin position="31"/>
        <end position="140"/>
    </location>
</feature>
<dbReference type="OrthoDB" id="689590at2759"/>
<organism evidence="4 5">
    <name type="scientific">Coffea arabica</name>
    <name type="common">Arabian coffee</name>
    <dbReference type="NCBI Taxonomy" id="13443"/>
    <lineage>
        <taxon>Eukaryota</taxon>
        <taxon>Viridiplantae</taxon>
        <taxon>Streptophyta</taxon>
        <taxon>Embryophyta</taxon>
        <taxon>Tracheophyta</taxon>
        <taxon>Spermatophyta</taxon>
        <taxon>Magnoliopsida</taxon>
        <taxon>eudicotyledons</taxon>
        <taxon>Gunneridae</taxon>
        <taxon>Pentapetalae</taxon>
        <taxon>asterids</taxon>
        <taxon>lamiids</taxon>
        <taxon>Gentianales</taxon>
        <taxon>Rubiaceae</taxon>
        <taxon>Ixoroideae</taxon>
        <taxon>Gardenieae complex</taxon>
        <taxon>Bertiereae - Coffeeae clade</taxon>
        <taxon>Coffeeae</taxon>
        <taxon>Coffea</taxon>
    </lineage>
</organism>
<protein>
    <submittedName>
        <fullName evidence="5">Uncharacterized protein</fullName>
    </submittedName>
</protein>
<sequence length="640" mass="73569">MAKKKLTHNSEKETQKTHHEESAAFANIAAMDDASEKLESLKSLNARLLKETVERRREVEALVQSKGSLESELTRSNSEKERLRSELTRLSEGVVELDVERSVVFAFVAQQAEEVIERERDEIERKMKGFEREMGEILREKSEIEKVTGEKEREIELLNEKINELVVRIDNERSFSNGVCVERDAMRATFDAQIKEGSELGGKLIEAEKREKLVQEEAEKLRGEYDKLARAKREKEKQIEGVMRDKELVEKSLIEVNKAIEKMKEEIEGVVKEKEGIEEERKVEMRKRSELQEVVNGLNETVGTMQKEEERLRVCVAKLEKRCIEGEDKEREMESEIDELVKEKSEREKRLLGLIEENGVVEKDLDDALKQLDELKQKMEQIVNENREIAGAKIRKEKEILELEKHVTELRDAVSGMEESCRVQKEKIYSLESEVGNYKDSLKRVLVERDEARMELLDERENGIGLKQKIVAMEKNVEETVELVEILKAENGNVKGEKEKLESCCIRLKKDIASAENELTAVARKELDATKAELEVADAKSEQVLKVLRRTVELVCPNGEMNITGDKEMNGEIEPYVAELVAIKHAFKSREDKVEDMKRQVEILENSVAEAHKKKSFWTIMSSATTVFAAILLAYVTRGH</sequence>
<reference evidence="4" key="1">
    <citation type="journal article" date="2025" name="Foods">
        <title>Unveiling the Microbial Signatures of Arabica Coffee Cherries: Insights into Ripeness Specific Diversity, Functional Traits, and Implications for Quality and Safety.</title>
        <authorList>
            <consortium name="RefSeq"/>
            <person name="Tenea G.N."/>
            <person name="Cifuentes V."/>
            <person name="Reyes P."/>
            <person name="Cevallos-Vallejos M."/>
        </authorList>
    </citation>
    <scope>NUCLEOTIDE SEQUENCE [LARGE SCALE GENOMIC DNA]</scope>
</reference>
<reference evidence="5" key="2">
    <citation type="submission" date="2025-08" db="UniProtKB">
        <authorList>
            <consortium name="RefSeq"/>
        </authorList>
    </citation>
    <scope>IDENTIFICATION</scope>
    <source>
        <tissue evidence="5">Leaves</tissue>
    </source>
</reference>
<proteinExistence type="predicted"/>
<keyword evidence="1" id="KW-0175">Coiled coil</keyword>
<feature type="region of interest" description="Disordered" evidence="2">
    <location>
        <begin position="1"/>
        <end position="26"/>
    </location>
</feature>
<feature type="transmembrane region" description="Helical" evidence="3">
    <location>
        <begin position="617"/>
        <end position="636"/>
    </location>
</feature>
<dbReference type="RefSeq" id="XP_027107588.1">
    <property type="nucleotide sequence ID" value="XM_027251787.2"/>
</dbReference>
<evidence type="ECO:0000313" key="4">
    <source>
        <dbReference type="Proteomes" id="UP001652660"/>
    </source>
</evidence>
<evidence type="ECO:0000256" key="1">
    <source>
        <dbReference type="SAM" id="Coils"/>
    </source>
</evidence>
<dbReference type="Proteomes" id="UP001652660">
    <property type="component" value="Chromosome 2c"/>
</dbReference>
<keyword evidence="3" id="KW-0472">Membrane</keyword>
<feature type="compositionally biased region" description="Basic and acidic residues" evidence="2">
    <location>
        <begin position="8"/>
        <end position="22"/>
    </location>
</feature>
<dbReference type="AlphaFoldDB" id="A0A6P6VWS7"/>
<feature type="coiled-coil region" evidence="1">
    <location>
        <begin position="587"/>
        <end position="614"/>
    </location>
</feature>